<dbReference type="Pfam" id="PF00149">
    <property type="entry name" value="Metallophos"/>
    <property type="match status" value="1"/>
</dbReference>
<evidence type="ECO:0000259" key="9">
    <source>
        <dbReference type="Pfam" id="PF12320"/>
    </source>
</evidence>
<proteinExistence type="inferred from homology"/>
<keyword evidence="4 7" id="KW-0540">Nuclease</keyword>
<keyword evidence="11" id="KW-1185">Reference proteome</keyword>
<organism evidence="10 11">
    <name type="scientific">Rosenbergiella australiborealis</name>
    <dbReference type="NCBI Taxonomy" id="1544696"/>
    <lineage>
        <taxon>Bacteria</taxon>
        <taxon>Pseudomonadati</taxon>
        <taxon>Pseudomonadota</taxon>
        <taxon>Gammaproteobacteria</taxon>
        <taxon>Enterobacterales</taxon>
        <taxon>Erwiniaceae</taxon>
        <taxon>Rosenbergiella</taxon>
    </lineage>
</organism>
<gene>
    <name evidence="7 10" type="primary">sbcD</name>
    <name evidence="10" type="ORF">HGT73_11910</name>
</gene>
<evidence type="ECO:0000256" key="1">
    <source>
        <dbReference type="ARBA" id="ARBA00010555"/>
    </source>
</evidence>
<reference evidence="10 11" key="1">
    <citation type="submission" date="2020-04" db="EMBL/GenBank/DDBJ databases">
        <title>Genome sequencing of Rosenbergiella species.</title>
        <authorList>
            <person name="Alvarez-Perez S."/>
            <person name="Lievens B."/>
        </authorList>
    </citation>
    <scope>NUCLEOTIDE SEQUENCE [LARGE SCALE GENOMIC DNA]</scope>
    <source>
        <strain evidence="10 11">CdVSA20.1</strain>
    </source>
</reference>
<dbReference type="InterPro" id="IPR026843">
    <property type="entry name" value="SbcD_C"/>
</dbReference>
<comment type="caution">
    <text evidence="10">The sequence shown here is derived from an EMBL/GenBank/DDBJ whole genome shotgun (WGS) entry which is preliminary data.</text>
</comment>
<evidence type="ECO:0000256" key="4">
    <source>
        <dbReference type="ARBA" id="ARBA00022722"/>
    </source>
</evidence>
<evidence type="ECO:0000256" key="6">
    <source>
        <dbReference type="ARBA" id="ARBA00022839"/>
    </source>
</evidence>
<sequence>MKIIHTSDWHLGQFFYTRSRAPEHQAFLQWLTTFVIEQHVDAIIVAGDIFDTATPASYARELLNQFIVSLQETGCHLYLLAGNHDSVATLNESKALVACLHTHIITGISEEGAAPSSTLFPLKNAQGKTCALLCAIPYLRPRDIQISQAGLTGREKQQDLLQSITNYYQDQYQQALDYQKHYQLDNLPIIATGHLTALGVTKSDSVRDIYIGTLEAFPASAFPPADYIALGHIHRGQNINGDTLIRYCGSPIPLSFDELGSAKSITLITLTDGEPLRLTTHNIPCFQPMQMLKGSLAELKEQLESLVFPQNGQKIWLDIEIHHDEYLSDLQQRIEKMAEGLAVEILLLRRKRIASSAALTLKQKETLSELTPEEVFCRRLAQESLDSDQQQNLLQLFRQVTAQIHDPQA</sequence>
<dbReference type="SUPFAM" id="SSF56300">
    <property type="entry name" value="Metallo-dependent phosphatases"/>
    <property type="match status" value="1"/>
</dbReference>
<dbReference type="Pfam" id="PF12320">
    <property type="entry name" value="SbcD_C"/>
    <property type="match status" value="1"/>
</dbReference>
<evidence type="ECO:0000256" key="7">
    <source>
        <dbReference type="RuleBase" id="RU363069"/>
    </source>
</evidence>
<keyword evidence="5 7" id="KW-0378">Hydrolase</keyword>
<evidence type="ECO:0000256" key="5">
    <source>
        <dbReference type="ARBA" id="ARBA00022801"/>
    </source>
</evidence>
<dbReference type="EMBL" id="JABBFO010000012">
    <property type="protein sequence ID" value="MBT0728067.1"/>
    <property type="molecule type" value="Genomic_DNA"/>
</dbReference>
<evidence type="ECO:0000313" key="10">
    <source>
        <dbReference type="EMBL" id="MBT0728067.1"/>
    </source>
</evidence>
<dbReference type="InterPro" id="IPR041796">
    <property type="entry name" value="Mre11_N"/>
</dbReference>
<evidence type="ECO:0000256" key="2">
    <source>
        <dbReference type="ARBA" id="ARBA00011322"/>
    </source>
</evidence>
<keyword evidence="7" id="KW-0235">DNA replication</keyword>
<dbReference type="RefSeq" id="WP_214215314.1">
    <property type="nucleotide sequence ID" value="NZ_JABBFO010000012.1"/>
</dbReference>
<comment type="similarity">
    <text evidence="1 7">Belongs to the SbcD family.</text>
</comment>
<evidence type="ECO:0000259" key="8">
    <source>
        <dbReference type="Pfam" id="PF00149"/>
    </source>
</evidence>
<dbReference type="GO" id="GO:0004527">
    <property type="term" value="F:exonuclease activity"/>
    <property type="evidence" value="ECO:0007669"/>
    <property type="project" value="UniProtKB-KW"/>
</dbReference>
<dbReference type="CDD" id="cd00840">
    <property type="entry name" value="MPP_Mre11_N"/>
    <property type="match status" value="1"/>
</dbReference>
<dbReference type="Gene3D" id="3.60.21.10">
    <property type="match status" value="1"/>
</dbReference>
<dbReference type="InterPro" id="IPR004843">
    <property type="entry name" value="Calcineurin-like_PHP"/>
</dbReference>
<dbReference type="InterPro" id="IPR050535">
    <property type="entry name" value="DNA_Repair-Maintenance_Comp"/>
</dbReference>
<dbReference type="NCBIfam" id="NF008206">
    <property type="entry name" value="PRK10966.1"/>
    <property type="match status" value="1"/>
</dbReference>
<dbReference type="PANTHER" id="PTHR30337:SF0">
    <property type="entry name" value="NUCLEASE SBCCD SUBUNIT D"/>
    <property type="match status" value="1"/>
</dbReference>
<dbReference type="NCBIfam" id="TIGR00619">
    <property type="entry name" value="sbcd"/>
    <property type="match status" value="1"/>
</dbReference>
<keyword evidence="7" id="KW-0255">Endonuclease</keyword>
<dbReference type="Proteomes" id="UP000786875">
    <property type="component" value="Unassembled WGS sequence"/>
</dbReference>
<keyword evidence="6 7" id="KW-0269">Exonuclease</keyword>
<comment type="subunit">
    <text evidence="2 7">Heterodimer of SbcC and SbcD.</text>
</comment>
<comment type="function">
    <text evidence="7">SbcCD cleaves DNA hairpin structures. These structures can inhibit DNA replication and are intermediates in certain DNA recombination reactions. The complex acts as a 3'-&gt;5' double strand exonuclease that can open hairpins. It also has a 5' single-strand endonuclease activity.</text>
</comment>
<dbReference type="InterPro" id="IPR029052">
    <property type="entry name" value="Metallo-depent_PP-like"/>
</dbReference>
<keyword evidence="7" id="KW-0233">DNA recombination</keyword>
<name>A0ABS5T7H0_9GAMM</name>
<protein>
    <recommendedName>
        <fullName evidence="3 7">Nuclease SbcCD subunit D</fullName>
    </recommendedName>
</protein>
<evidence type="ECO:0000313" key="11">
    <source>
        <dbReference type="Proteomes" id="UP000786875"/>
    </source>
</evidence>
<evidence type="ECO:0000256" key="3">
    <source>
        <dbReference type="ARBA" id="ARBA00013365"/>
    </source>
</evidence>
<dbReference type="InterPro" id="IPR004593">
    <property type="entry name" value="SbcD"/>
</dbReference>
<dbReference type="PANTHER" id="PTHR30337">
    <property type="entry name" value="COMPONENT OF ATP-DEPENDENT DSDNA EXONUCLEASE"/>
    <property type="match status" value="1"/>
</dbReference>
<feature type="domain" description="Calcineurin-like phosphoesterase" evidence="8">
    <location>
        <begin position="1"/>
        <end position="235"/>
    </location>
</feature>
<accession>A0ABS5T7H0</accession>
<dbReference type="Gene3D" id="3.30.160.720">
    <property type="match status" value="1"/>
</dbReference>
<feature type="domain" description="Nuclease SbcCD subunit D C-terminal" evidence="9">
    <location>
        <begin position="285"/>
        <end position="383"/>
    </location>
</feature>